<dbReference type="AlphaFoldDB" id="A0A562JH07"/>
<dbReference type="RefSeq" id="WP_145080318.1">
    <property type="nucleotide sequence ID" value="NZ_JAYFNS010000047.1"/>
</dbReference>
<comment type="caution">
    <text evidence="2">The sequence shown here is derived from an EMBL/GenBank/DDBJ whole genome shotgun (WGS) entry which is preliminary data.</text>
</comment>
<organism evidence="2 3">
    <name type="scientific">Sedimentibacter saalensis</name>
    <dbReference type="NCBI Taxonomy" id="130788"/>
    <lineage>
        <taxon>Bacteria</taxon>
        <taxon>Bacillati</taxon>
        <taxon>Bacillota</taxon>
        <taxon>Tissierellia</taxon>
        <taxon>Sedimentibacter</taxon>
    </lineage>
</organism>
<dbReference type="EMBL" id="VLKH01000002">
    <property type="protein sequence ID" value="TWH82522.1"/>
    <property type="molecule type" value="Genomic_DNA"/>
</dbReference>
<protein>
    <submittedName>
        <fullName evidence="2">Uncharacterized protein DUF2512</fullName>
    </submittedName>
</protein>
<accession>A0A562JH07</accession>
<name>A0A562JH07_9FIRM</name>
<feature type="transmembrane region" description="Helical" evidence="1">
    <location>
        <begin position="59"/>
        <end position="81"/>
    </location>
</feature>
<dbReference type="Proteomes" id="UP000315343">
    <property type="component" value="Unassembled WGS sequence"/>
</dbReference>
<dbReference type="OrthoDB" id="2111682at2"/>
<gene>
    <name evidence="2" type="ORF">LY60_00822</name>
</gene>
<feature type="transmembrane region" description="Helical" evidence="1">
    <location>
        <begin position="87"/>
        <end position="109"/>
    </location>
</feature>
<dbReference type="InterPro" id="IPR019649">
    <property type="entry name" value="DUF2512"/>
</dbReference>
<feature type="transmembrane region" description="Helical" evidence="1">
    <location>
        <begin position="7"/>
        <end position="24"/>
    </location>
</feature>
<keyword evidence="1" id="KW-0472">Membrane</keyword>
<feature type="transmembrane region" description="Helical" evidence="1">
    <location>
        <begin position="30"/>
        <end position="47"/>
    </location>
</feature>
<dbReference type="Pfam" id="PF10710">
    <property type="entry name" value="DUF2512"/>
    <property type="match status" value="1"/>
</dbReference>
<sequence length="126" mass="13639">MRTVMALLFKLITTFIASWVAFTLVDLNSITMISLVAVIGTVLNYLLGDLVILPSTGNIIASVGDGVLGAAVAYVVDIFSYNFNASATGLIIFAAIIAVAEYLFHIYLIKDEKVAPNNFHREPPME</sequence>
<evidence type="ECO:0000313" key="2">
    <source>
        <dbReference type="EMBL" id="TWH82522.1"/>
    </source>
</evidence>
<keyword evidence="1" id="KW-1133">Transmembrane helix</keyword>
<keyword evidence="1" id="KW-0812">Transmembrane</keyword>
<evidence type="ECO:0000313" key="3">
    <source>
        <dbReference type="Proteomes" id="UP000315343"/>
    </source>
</evidence>
<evidence type="ECO:0000256" key="1">
    <source>
        <dbReference type="SAM" id="Phobius"/>
    </source>
</evidence>
<keyword evidence="3" id="KW-1185">Reference proteome</keyword>
<reference evidence="2 3" key="1">
    <citation type="submission" date="2019-07" db="EMBL/GenBank/DDBJ databases">
        <title>Genomic Encyclopedia of Type Strains, Phase I: the one thousand microbial genomes (KMG-I) project.</title>
        <authorList>
            <person name="Kyrpides N."/>
        </authorList>
    </citation>
    <scope>NUCLEOTIDE SEQUENCE [LARGE SCALE GENOMIC DNA]</scope>
    <source>
        <strain evidence="2 3">DSM 13558</strain>
    </source>
</reference>
<proteinExistence type="predicted"/>